<organism evidence="2 3">
    <name type="scientific">Agrobacterium fabrum (strain C58 / ATCC 33970)</name>
    <name type="common">Agrobacterium tumefaciens (strain C58)</name>
    <dbReference type="NCBI Taxonomy" id="176299"/>
    <lineage>
        <taxon>Bacteria</taxon>
        <taxon>Pseudomonadati</taxon>
        <taxon>Pseudomonadota</taxon>
        <taxon>Alphaproteobacteria</taxon>
        <taxon>Hyphomicrobiales</taxon>
        <taxon>Rhizobiaceae</taxon>
        <taxon>Rhizobium/Agrobacterium group</taxon>
        <taxon>Agrobacterium</taxon>
        <taxon>Agrobacterium tumefaciens complex</taxon>
    </lineage>
</organism>
<sequence length="136" mass="15415">MLKHTLCEVALDHGIETLVSNYEPHLKRLYERAGAELEELGRATGFGRFPVCCGIFEVSARILRQMRTKLEVSEPLYRRSHPTRRQTGQPTVRGEKLSERLQADISDIQSDQPDPVQSRSLVMASWPSPRSSTINP</sequence>
<gene>
    <name evidence="2" type="ordered locus">Atu5026</name>
</gene>
<accession>Q8UKS3</accession>
<dbReference type="Gene3D" id="3.40.630.30">
    <property type="match status" value="1"/>
</dbReference>
<protein>
    <submittedName>
        <fullName evidence="2">Uncharacterized protein</fullName>
    </submittedName>
</protein>
<reference evidence="2 3" key="2">
    <citation type="journal article" date="2001" name="Science">
        <title>Genome sequence of the plant pathogen and biotechnology agent Agrobacterium tumefaciens C58.</title>
        <authorList>
            <person name="Goodner B."/>
            <person name="Hinkle G."/>
            <person name="Gattung S."/>
            <person name="Miller N."/>
            <person name="Blanchard M."/>
            <person name="Qurollo B."/>
            <person name="Goldman B.S."/>
            <person name="Cao Y."/>
            <person name="Askenazi M."/>
            <person name="Halling C."/>
            <person name="Mullin L."/>
            <person name="Houmiel K."/>
            <person name="Gordon J."/>
            <person name="Vaudin M."/>
            <person name="Iartchouk O."/>
            <person name="Epp A."/>
            <person name="Liu F."/>
            <person name="Wollam C."/>
            <person name="Allinger M."/>
            <person name="Doughty D."/>
            <person name="Scott C."/>
            <person name="Lappas C."/>
            <person name="Markelz B."/>
            <person name="Flanagan C."/>
            <person name="Crowell C."/>
            <person name="Gurson J."/>
            <person name="Lomo C."/>
            <person name="Sear C."/>
            <person name="Strub G."/>
            <person name="Cielo C."/>
            <person name="Slater S."/>
        </authorList>
    </citation>
    <scope>NUCLEOTIDE SEQUENCE [LARGE SCALE GENOMIC DNA]</scope>
    <source>
        <strain evidence="3">C58 / ATCC 33970</strain>
    </source>
</reference>
<dbReference type="PIR" id="AI3162">
    <property type="entry name" value="AI3162"/>
</dbReference>
<dbReference type="HOGENOM" id="CLU_1871022_0_0_5"/>
<dbReference type="EnsemblBacteria" id="AAL45719">
    <property type="protein sequence ID" value="AAL45719"/>
    <property type="gene ID" value="Atu5026"/>
</dbReference>
<proteinExistence type="predicted"/>
<feature type="compositionally biased region" description="Basic and acidic residues" evidence="1">
    <location>
        <begin position="93"/>
        <end position="102"/>
    </location>
</feature>
<feature type="compositionally biased region" description="Polar residues" evidence="1">
    <location>
        <begin position="107"/>
        <end position="120"/>
    </location>
</feature>
<dbReference type="AlphaFoldDB" id="Q8UKS3"/>
<dbReference type="KEGG" id="atu:Atu5026"/>
<dbReference type="BioCyc" id="AGRO:ATU5026-MONOMER"/>
<feature type="region of interest" description="Disordered" evidence="1">
    <location>
        <begin position="74"/>
        <end position="136"/>
    </location>
</feature>
<geneLocation type="plasmid" evidence="2 3">
    <name>At</name>
</geneLocation>
<dbReference type="SUPFAM" id="SSF55729">
    <property type="entry name" value="Acyl-CoA N-acyltransferases (Nat)"/>
    <property type="match status" value="1"/>
</dbReference>
<dbReference type="InterPro" id="IPR016181">
    <property type="entry name" value="Acyl_CoA_acyltransferase"/>
</dbReference>
<evidence type="ECO:0000256" key="1">
    <source>
        <dbReference type="SAM" id="MobiDB-lite"/>
    </source>
</evidence>
<keyword evidence="3" id="KW-1185">Reference proteome</keyword>
<keyword evidence="2" id="KW-0614">Plasmid</keyword>
<dbReference type="eggNOG" id="COG3916">
    <property type="taxonomic scope" value="Bacteria"/>
</dbReference>
<evidence type="ECO:0000313" key="2">
    <source>
        <dbReference type="EMBL" id="AAL45719.1"/>
    </source>
</evidence>
<dbReference type="Proteomes" id="UP000000813">
    <property type="component" value="Plasmid At"/>
</dbReference>
<reference evidence="2 3" key="1">
    <citation type="journal article" date="2001" name="Science">
        <title>The genome of the natural genetic engineer Agrobacterium tumefaciens C58.</title>
        <authorList>
            <person name="Wood D.W."/>
            <person name="Setubal J.C."/>
            <person name="Kaul R."/>
            <person name="Monks D.E."/>
            <person name="Kitajima J.P."/>
            <person name="Okura V.K."/>
            <person name="Zhou Y."/>
            <person name="Chen L."/>
            <person name="Wood G.E."/>
            <person name="Almeida N.F.Jr."/>
            <person name="Woo L."/>
            <person name="Chen Y."/>
            <person name="Paulsen I.T."/>
            <person name="Eisen J.A."/>
            <person name="Karp P.D."/>
            <person name="Bovee D.Sr."/>
            <person name="Chapman P."/>
            <person name="Clendenning J."/>
            <person name="Deatherage G."/>
            <person name="Gillet W."/>
            <person name="Grant C."/>
            <person name="Kutyavin T."/>
            <person name="Levy R."/>
            <person name="Li M.J."/>
            <person name="McClelland E."/>
            <person name="Palmieri A."/>
            <person name="Raymond C."/>
            <person name="Rouse G."/>
            <person name="Saenphimmachak C."/>
            <person name="Wu Z."/>
            <person name="Romero P."/>
            <person name="Gordon D."/>
            <person name="Zhang S."/>
            <person name="Yoo H."/>
            <person name="Tao Y."/>
            <person name="Biddle P."/>
            <person name="Jung M."/>
            <person name="Krespan W."/>
            <person name="Perry M."/>
            <person name="Gordon-Kamm B."/>
            <person name="Liao L."/>
            <person name="Kim S."/>
            <person name="Hendrick C."/>
            <person name="Zhao Z.Y."/>
            <person name="Dolan M."/>
            <person name="Chumley F."/>
            <person name="Tingey S.V."/>
            <person name="Tomb J.F."/>
            <person name="Gordon M.P."/>
            <person name="Olson M.V."/>
            <person name="Nester E.W."/>
        </authorList>
    </citation>
    <scope>NUCLEOTIDE SEQUENCE [LARGE SCALE GENOMIC DNA]</scope>
    <source>
        <strain evidence="3">C58 / ATCC 33970</strain>
    </source>
</reference>
<name>Q8UKS3_AGRFC</name>
<dbReference type="OrthoDB" id="6169313at2"/>
<evidence type="ECO:0000313" key="3">
    <source>
        <dbReference type="Proteomes" id="UP000000813"/>
    </source>
</evidence>
<dbReference type="EMBL" id="AE007872">
    <property type="protein sequence ID" value="AAL45719.1"/>
    <property type="molecule type" value="Genomic_DNA"/>
</dbReference>